<proteinExistence type="predicted"/>
<dbReference type="InterPro" id="IPR013784">
    <property type="entry name" value="Carb-bd-like_fold"/>
</dbReference>
<reference evidence="2 3" key="1">
    <citation type="submission" date="2018-05" db="EMBL/GenBank/DDBJ databases">
        <title>Draft genome of Methanospirillum lacunae Ki8-1.</title>
        <authorList>
            <person name="Dueholm M.S."/>
            <person name="Nielsen P.H."/>
            <person name="Bakmann L.F."/>
            <person name="Otzen D.E."/>
        </authorList>
    </citation>
    <scope>NUCLEOTIDE SEQUENCE [LARGE SCALE GENOMIC DNA]</scope>
    <source>
        <strain evidence="2 3">Ki8-1</strain>
    </source>
</reference>
<dbReference type="EMBL" id="QGMY01000011">
    <property type="protein sequence ID" value="PWR70577.1"/>
    <property type="molecule type" value="Genomic_DNA"/>
</dbReference>
<feature type="domain" description="PEGA" evidence="1">
    <location>
        <begin position="260"/>
        <end position="327"/>
    </location>
</feature>
<evidence type="ECO:0000313" key="2">
    <source>
        <dbReference type="EMBL" id="PWR70577.1"/>
    </source>
</evidence>
<keyword evidence="3" id="KW-1185">Reference proteome</keyword>
<feature type="domain" description="PEGA" evidence="1">
    <location>
        <begin position="407"/>
        <end position="477"/>
    </location>
</feature>
<comment type="caution">
    <text evidence="2">The sequence shown here is derived from an EMBL/GenBank/DDBJ whole genome shotgun (WGS) entry which is preliminary data.</text>
</comment>
<dbReference type="PANTHER" id="PTHR36194:SF1">
    <property type="entry name" value="S-LAYER-LIKE PROTEIN"/>
    <property type="match status" value="1"/>
</dbReference>
<dbReference type="PANTHER" id="PTHR36194">
    <property type="entry name" value="S-LAYER-LIKE PROTEIN"/>
    <property type="match status" value="1"/>
</dbReference>
<protein>
    <recommendedName>
        <fullName evidence="1">PEGA domain-containing protein</fullName>
    </recommendedName>
</protein>
<dbReference type="InterPro" id="IPR013229">
    <property type="entry name" value="PEGA"/>
</dbReference>
<dbReference type="Proteomes" id="UP000245657">
    <property type="component" value="Unassembled WGS sequence"/>
</dbReference>
<organism evidence="2 3">
    <name type="scientific">Methanospirillum lacunae</name>
    <dbReference type="NCBI Taxonomy" id="668570"/>
    <lineage>
        <taxon>Archaea</taxon>
        <taxon>Methanobacteriati</taxon>
        <taxon>Methanobacteriota</taxon>
        <taxon>Stenosarchaea group</taxon>
        <taxon>Methanomicrobia</taxon>
        <taxon>Methanomicrobiales</taxon>
        <taxon>Methanospirillaceae</taxon>
        <taxon>Methanospirillum</taxon>
    </lineage>
</organism>
<dbReference type="GO" id="GO:0030246">
    <property type="term" value="F:carbohydrate binding"/>
    <property type="evidence" value="ECO:0007669"/>
    <property type="project" value="InterPro"/>
</dbReference>
<sequence>MTNLNRRFHNKSYKFNITRFENSMNRYLYTTVLLIIYISACWICFAESNAIPIEVRLQERPFDPGYEPPYTVGPIDQPTSEPTFTVEPTKIGGDSGFLSVDSDPQGADVFLDGSNQGVTPALIRLLSTGTPSHNLRVSKSGYQDWADHISENPGQGETIYRTAYLVKIQPTITVEPTSIGGDSGFFKIDSIPSGADAYVDTDYYGSTPVLVKIPTTVTPSHDIRVTMNGYRDYTEHISTNPGKDQVYPILATLVPLAQYGSIYVSSDPSGALATLDGSTQYLTPCTFNQVISGMHTVTVSKEGYNQYTTQVQVNFNAQPKIYAPLTKYQKTGTLFVDSEPQGADIKVDNIWQGQTPQQVGNLESGYHTVKLQLSGYQTVSQQVLITAGQQTNIRQSLVKTPPEITTGSVTVSSTPSGASVSLNTDYQGVTPVSGSLDLTDITPGVYTITLTAPQRETYSSIITVIAGQVTPVQVELKSPVIPSSQNGTLSVSSSPAGAQVLLNNLYIGITPLTLSSVKPGQYGLTLKMDEYQDYINQVRIEAGVSTTASLNMTPIQKPTGTPVPTQSSLPGILVPIGLGVGAFLLRRFRQT</sequence>
<gene>
    <name evidence="2" type="ORF">DK846_14380</name>
</gene>
<feature type="domain" description="PEGA" evidence="1">
    <location>
        <begin position="187"/>
        <end position="249"/>
    </location>
</feature>
<dbReference type="SUPFAM" id="SSF49452">
    <property type="entry name" value="Starch-binding domain-like"/>
    <property type="match status" value="1"/>
</dbReference>
<dbReference type="AlphaFoldDB" id="A0A2V2N318"/>
<name>A0A2V2N318_9EURY</name>
<accession>A0A2V2N318</accession>
<feature type="domain" description="PEGA" evidence="1">
    <location>
        <begin position="332"/>
        <end position="400"/>
    </location>
</feature>
<feature type="domain" description="PEGA" evidence="1">
    <location>
        <begin position="96"/>
        <end position="154"/>
    </location>
</feature>
<feature type="domain" description="PEGA" evidence="1">
    <location>
        <begin position="487"/>
        <end position="554"/>
    </location>
</feature>
<evidence type="ECO:0000313" key="3">
    <source>
        <dbReference type="Proteomes" id="UP000245657"/>
    </source>
</evidence>
<dbReference type="Pfam" id="PF08308">
    <property type="entry name" value="PEGA"/>
    <property type="match status" value="6"/>
</dbReference>
<evidence type="ECO:0000259" key="1">
    <source>
        <dbReference type="Pfam" id="PF08308"/>
    </source>
</evidence>